<dbReference type="AlphaFoldDB" id="A0A9Q8T9D4"/>
<organism evidence="1 2">
    <name type="scientific">Colletotrichum lupini</name>
    <dbReference type="NCBI Taxonomy" id="145971"/>
    <lineage>
        <taxon>Eukaryota</taxon>
        <taxon>Fungi</taxon>
        <taxon>Dikarya</taxon>
        <taxon>Ascomycota</taxon>
        <taxon>Pezizomycotina</taxon>
        <taxon>Sordariomycetes</taxon>
        <taxon>Hypocreomycetidae</taxon>
        <taxon>Glomerellales</taxon>
        <taxon>Glomerellaceae</taxon>
        <taxon>Colletotrichum</taxon>
        <taxon>Colletotrichum acutatum species complex</taxon>
    </lineage>
</organism>
<name>A0A9Q8T9D4_9PEZI</name>
<dbReference type="EMBL" id="CP019481">
    <property type="protein sequence ID" value="UQC91542.1"/>
    <property type="molecule type" value="Genomic_DNA"/>
</dbReference>
<proteinExistence type="predicted"/>
<reference evidence="1" key="1">
    <citation type="journal article" date="2021" name="Mol. Plant Microbe Interact.">
        <title>Complete Genome Sequence of the Plant-Pathogenic Fungus Colletotrichum lupini.</title>
        <authorList>
            <person name="Baroncelli R."/>
            <person name="Pensec F."/>
            <person name="Da Lio D."/>
            <person name="Boufleur T."/>
            <person name="Vicente I."/>
            <person name="Sarrocco S."/>
            <person name="Picot A."/>
            <person name="Baraldi E."/>
            <person name="Sukno S."/>
            <person name="Thon M."/>
            <person name="Le Floch G."/>
        </authorList>
    </citation>
    <scope>NUCLEOTIDE SEQUENCE</scope>
    <source>
        <strain evidence="1">IMI 504893</strain>
    </source>
</reference>
<accession>A0A9Q8T9D4</accession>
<dbReference type="Proteomes" id="UP000830671">
    <property type="component" value="Chromosome 9"/>
</dbReference>
<dbReference type="GeneID" id="73351003"/>
<gene>
    <name evidence="1" type="ORF">CLUP02_17078</name>
</gene>
<sequence>MPTTNIEWVDRILSTAYANNASCFIIESGMTTPALSGHMSSVPAFIWWNFVNKDKGFSAISPTITATWSLTTNGVLERPKQPLANSICTGVKRPCKKFSNDCGGSYPGLDPADLRVAQPEASQVWRPLRIGAYDMRKPVAAAESLVNCRPVSSVETQQAHVYLRSVGWIRVIESIHPLGEVFDEELLLSGRLDSNQKATSLGNFSCERKEISQTSFLAFLFRGLFAQHAQRRQICLPRGAISISLGGAVLVAFQKEIGPLGFIVR</sequence>
<evidence type="ECO:0000313" key="2">
    <source>
        <dbReference type="Proteomes" id="UP000830671"/>
    </source>
</evidence>
<protein>
    <submittedName>
        <fullName evidence="1">Uncharacterized protein</fullName>
    </submittedName>
</protein>
<dbReference type="RefSeq" id="XP_049153140.1">
    <property type="nucleotide sequence ID" value="XM_049295993.1"/>
</dbReference>
<evidence type="ECO:0000313" key="1">
    <source>
        <dbReference type="EMBL" id="UQC91542.1"/>
    </source>
</evidence>
<dbReference type="KEGG" id="clup:CLUP02_17078"/>
<keyword evidence="2" id="KW-1185">Reference proteome</keyword>